<feature type="region of interest" description="Disordered" evidence="2">
    <location>
        <begin position="1"/>
        <end position="25"/>
    </location>
</feature>
<feature type="transmembrane region" description="Helical" evidence="3">
    <location>
        <begin position="367"/>
        <end position="391"/>
    </location>
</feature>
<evidence type="ECO:0000256" key="2">
    <source>
        <dbReference type="SAM" id="MobiDB-lite"/>
    </source>
</evidence>
<keyword evidence="3" id="KW-0472">Membrane</keyword>
<proteinExistence type="predicted"/>
<sequence>MNKPVAPAPELRAAARPVPAPRPPVAPAARRGRHVLLALSFVALVLLPAALAGWYLFTRAADQYASRTAFSIRTEEARSAVALLGGIADLSGSGVSDADVLDDFIRSQRMVAEVDAAIDLRAIWSRPADDPVFGYPTPGTIEDLTDHWARMVRVSHDPATGLISIRALAFTPADATAITRAILARSGELVEALSDIAREDALRDARITLDDAVAQLKDARAAVTRFRNRNQLVDPTAESGSRTTLIGQLEQQLAAALIELDLLRERTRDGDPRIAQARLTVGVIEDRIAQERAKLGLGGATGDGAAFADVVGEYERLQVDREFAEQSYTAALAGLEVARAEARRQSRYLAAHIRPTTPESARHPQRILLLGLVALFAAMLWALGTLAIYALRDRR</sequence>
<dbReference type="InterPro" id="IPR050445">
    <property type="entry name" value="Bact_polysacc_biosynth/exp"/>
</dbReference>
<keyword evidence="3" id="KW-0812">Transmembrane</keyword>
<evidence type="ECO:0000313" key="4">
    <source>
        <dbReference type="EMBL" id="WGH80218.1"/>
    </source>
</evidence>
<accession>A0ABY8LJA7</accession>
<keyword evidence="5" id="KW-1185">Reference proteome</keyword>
<dbReference type="PANTHER" id="PTHR32309:SF13">
    <property type="entry name" value="FERRIC ENTEROBACTIN TRANSPORT PROTEIN FEPE"/>
    <property type="match status" value="1"/>
</dbReference>
<feature type="transmembrane region" description="Helical" evidence="3">
    <location>
        <begin position="35"/>
        <end position="57"/>
    </location>
</feature>
<evidence type="ECO:0000256" key="3">
    <source>
        <dbReference type="SAM" id="Phobius"/>
    </source>
</evidence>
<reference evidence="4 5" key="1">
    <citation type="submission" date="2023-04" db="EMBL/GenBank/DDBJ databases">
        <title>Jannaschia ovalis sp. nov., a marine bacterium isolated from sea tidal flat.</title>
        <authorList>
            <person name="Kwon D.Y."/>
            <person name="Kim J.-J."/>
        </authorList>
    </citation>
    <scope>NUCLEOTIDE SEQUENCE [LARGE SCALE GENOMIC DNA]</scope>
    <source>
        <strain evidence="4 5">GRR-S6-38</strain>
    </source>
</reference>
<evidence type="ECO:0000256" key="1">
    <source>
        <dbReference type="SAM" id="Coils"/>
    </source>
</evidence>
<feature type="compositionally biased region" description="Low complexity" evidence="2">
    <location>
        <begin position="1"/>
        <end position="17"/>
    </location>
</feature>
<keyword evidence="1" id="KW-0175">Coiled coil</keyword>
<gene>
    <name evidence="4" type="ORF">P8627_08120</name>
</gene>
<dbReference type="Proteomes" id="UP001243420">
    <property type="component" value="Chromosome"/>
</dbReference>
<name>A0ABY8LJA7_9RHOB</name>
<feature type="coiled-coil region" evidence="1">
    <location>
        <begin position="202"/>
        <end position="266"/>
    </location>
</feature>
<protein>
    <submittedName>
        <fullName evidence="4">Capsule biosynthesis protein</fullName>
    </submittedName>
</protein>
<organism evidence="4 5">
    <name type="scientific">Jannaschia ovalis</name>
    <dbReference type="NCBI Taxonomy" id="3038773"/>
    <lineage>
        <taxon>Bacteria</taxon>
        <taxon>Pseudomonadati</taxon>
        <taxon>Pseudomonadota</taxon>
        <taxon>Alphaproteobacteria</taxon>
        <taxon>Rhodobacterales</taxon>
        <taxon>Roseobacteraceae</taxon>
        <taxon>Jannaschia</taxon>
    </lineage>
</organism>
<keyword evidence="3" id="KW-1133">Transmembrane helix</keyword>
<dbReference type="PANTHER" id="PTHR32309">
    <property type="entry name" value="TYROSINE-PROTEIN KINASE"/>
    <property type="match status" value="1"/>
</dbReference>
<evidence type="ECO:0000313" key="5">
    <source>
        <dbReference type="Proteomes" id="UP001243420"/>
    </source>
</evidence>
<dbReference type="EMBL" id="CP122537">
    <property type="protein sequence ID" value="WGH80218.1"/>
    <property type="molecule type" value="Genomic_DNA"/>
</dbReference>
<dbReference type="RefSeq" id="WP_279967278.1">
    <property type="nucleotide sequence ID" value="NZ_CP122537.1"/>
</dbReference>